<sequence>MTTSGLDDATAELLAGSLREVLAEGGDLAAALAELGWADVLADDPARATTLLFAEHGRALAHSRVLDDVLLAELAGALPAATGPRALLYPLHSDQPADPRGPLTGLLLGGLDGITEVVVPTALDAADAGDTADAGGATLRILPAELVAAAAQPVRGFDTAAGWLTVSAAPAGAAGPATPAGEAWTRAVAAGRRALAAEIIGGCEAALAIAVAHTSARVQYGRSIATFQAVRHRLAEAHVAVESLRSELTVAWGSAGQADGGAWAARLVKLRAGLAQAEVMRHAVQVCGAMGLSLESELHRFVARTAALDLLLGDHRTLAEQLGTELLAGAELEPVVAI</sequence>
<dbReference type="PANTHER" id="PTHR48083:SF2">
    <property type="entry name" value="MEDIUM-CHAIN SPECIFIC ACYL-COA DEHYDROGENASE, MITOCHONDRIAL"/>
    <property type="match status" value="1"/>
</dbReference>
<evidence type="ECO:0000313" key="4">
    <source>
        <dbReference type="EMBL" id="CAJ62133.1"/>
    </source>
</evidence>
<dbReference type="Proteomes" id="UP000000657">
    <property type="component" value="Chromosome"/>
</dbReference>
<feature type="domain" description="Acyl-CoA dehydrogenase/oxidase C-terminal" evidence="3">
    <location>
        <begin position="187"/>
        <end position="322"/>
    </location>
</feature>
<dbReference type="HOGENOM" id="CLU_074085_0_0_11"/>
<gene>
    <name evidence="4" type="ordered locus">FRAAL3489</name>
</gene>
<protein>
    <submittedName>
        <fullName evidence="4">Acyl-CoA dehydrogenase, short-chain specific</fullName>
    </submittedName>
</protein>
<dbReference type="SUPFAM" id="SSF47203">
    <property type="entry name" value="Acyl-CoA dehydrogenase C-terminal domain-like"/>
    <property type="match status" value="1"/>
</dbReference>
<evidence type="ECO:0000256" key="1">
    <source>
        <dbReference type="ARBA" id="ARBA00022630"/>
    </source>
</evidence>
<dbReference type="STRING" id="326424.FRAAL3489"/>
<dbReference type="AlphaFoldDB" id="Q0RK27"/>
<keyword evidence="5" id="KW-1185">Reference proteome</keyword>
<dbReference type="Gene3D" id="1.20.140.10">
    <property type="entry name" value="Butyryl-CoA Dehydrogenase, subunit A, domain 3"/>
    <property type="match status" value="1"/>
</dbReference>
<dbReference type="KEGG" id="fal:FRAAL3489"/>
<dbReference type="eggNOG" id="COG1960">
    <property type="taxonomic scope" value="Bacteria"/>
</dbReference>
<dbReference type="GO" id="GO:0003995">
    <property type="term" value="F:acyl-CoA dehydrogenase activity"/>
    <property type="evidence" value="ECO:0007669"/>
    <property type="project" value="TreeGrafter"/>
</dbReference>
<reference evidence="4 5" key="1">
    <citation type="journal article" date="2007" name="Genome Res.">
        <title>Genome characteristics of facultatively symbiotic Frankia sp. strains reflect host range and host plant biogeography.</title>
        <authorList>
            <person name="Normand P."/>
            <person name="Lapierre P."/>
            <person name="Tisa L.S."/>
            <person name="Gogarten J.P."/>
            <person name="Alloisio N."/>
            <person name="Bagnarol E."/>
            <person name="Bassi C.A."/>
            <person name="Berry A.M."/>
            <person name="Bickhart D.M."/>
            <person name="Choisne N."/>
            <person name="Couloux A."/>
            <person name="Cournoyer B."/>
            <person name="Cruveiller S."/>
            <person name="Daubin V."/>
            <person name="Demange N."/>
            <person name="Francino M.P."/>
            <person name="Goltsman E."/>
            <person name="Huang Y."/>
            <person name="Kopp O.R."/>
            <person name="Labarre L."/>
            <person name="Lapidus A."/>
            <person name="Lavire C."/>
            <person name="Marechal J."/>
            <person name="Martinez M."/>
            <person name="Mastronunzio J.E."/>
            <person name="Mullin B.C."/>
            <person name="Niemann J."/>
            <person name="Pujic P."/>
            <person name="Rawnsley T."/>
            <person name="Rouy Z."/>
            <person name="Schenowitz C."/>
            <person name="Sellstedt A."/>
            <person name="Tavares F."/>
            <person name="Tomkins J.P."/>
            <person name="Vallenet D."/>
            <person name="Valverde C."/>
            <person name="Wall L.G."/>
            <person name="Wang Y."/>
            <person name="Medigue C."/>
            <person name="Benson D.R."/>
        </authorList>
    </citation>
    <scope>NUCLEOTIDE SEQUENCE [LARGE SCALE GENOMIC DNA]</scope>
    <source>
        <strain evidence="5">DSM 45986 / CECT 9034 / ACN14a</strain>
    </source>
</reference>
<evidence type="ECO:0000256" key="2">
    <source>
        <dbReference type="ARBA" id="ARBA00023002"/>
    </source>
</evidence>
<name>Q0RK27_FRAAA</name>
<proteinExistence type="predicted"/>
<organism evidence="4 5">
    <name type="scientific">Frankia alni (strain DSM 45986 / CECT 9034 / ACN14a)</name>
    <dbReference type="NCBI Taxonomy" id="326424"/>
    <lineage>
        <taxon>Bacteria</taxon>
        <taxon>Bacillati</taxon>
        <taxon>Actinomycetota</taxon>
        <taxon>Actinomycetes</taxon>
        <taxon>Frankiales</taxon>
        <taxon>Frankiaceae</taxon>
        <taxon>Frankia</taxon>
    </lineage>
</organism>
<dbReference type="InterPro" id="IPR009075">
    <property type="entry name" value="AcylCo_DH/oxidase_C"/>
</dbReference>
<dbReference type="GO" id="GO:0005737">
    <property type="term" value="C:cytoplasm"/>
    <property type="evidence" value="ECO:0007669"/>
    <property type="project" value="TreeGrafter"/>
</dbReference>
<keyword evidence="2" id="KW-0560">Oxidoreductase</keyword>
<dbReference type="RefSeq" id="WP_011604632.1">
    <property type="nucleotide sequence ID" value="NC_008278.1"/>
</dbReference>
<dbReference type="Pfam" id="PF00441">
    <property type="entry name" value="Acyl-CoA_dh_1"/>
    <property type="match status" value="1"/>
</dbReference>
<keyword evidence="1" id="KW-0285">Flavoprotein</keyword>
<evidence type="ECO:0000259" key="3">
    <source>
        <dbReference type="Pfam" id="PF00441"/>
    </source>
</evidence>
<dbReference type="PANTHER" id="PTHR48083">
    <property type="entry name" value="MEDIUM-CHAIN SPECIFIC ACYL-COA DEHYDROGENASE, MITOCHONDRIAL-RELATED"/>
    <property type="match status" value="1"/>
</dbReference>
<dbReference type="GO" id="GO:0033539">
    <property type="term" value="P:fatty acid beta-oxidation using acyl-CoA dehydrogenase"/>
    <property type="evidence" value="ECO:0007669"/>
    <property type="project" value="TreeGrafter"/>
</dbReference>
<dbReference type="InterPro" id="IPR050741">
    <property type="entry name" value="Acyl-CoA_dehydrogenase"/>
</dbReference>
<dbReference type="EMBL" id="CT573213">
    <property type="protein sequence ID" value="CAJ62133.1"/>
    <property type="molecule type" value="Genomic_DNA"/>
</dbReference>
<evidence type="ECO:0000313" key="5">
    <source>
        <dbReference type="Proteomes" id="UP000000657"/>
    </source>
</evidence>
<dbReference type="OrthoDB" id="8677713at2"/>
<accession>Q0RK27</accession>
<dbReference type="InterPro" id="IPR036250">
    <property type="entry name" value="AcylCo_DH-like_C"/>
</dbReference>